<dbReference type="PROSITE" id="PS51470">
    <property type="entry name" value="FG_GAP"/>
    <property type="match status" value="3"/>
</dbReference>
<feature type="domain" description="Integrin alpha second immunoglobulin-like" evidence="16">
    <location>
        <begin position="663"/>
        <end position="803"/>
    </location>
</feature>
<comment type="subcellular location">
    <subcellularLocation>
        <location evidence="1 13">Membrane</location>
        <topology evidence="1 13">Single-pass type I membrane protein</topology>
    </subcellularLocation>
</comment>
<dbReference type="Pfam" id="PF08441">
    <property type="entry name" value="Integrin_A_Ig_1"/>
    <property type="match status" value="1"/>
</dbReference>
<dbReference type="GO" id="GO:0007229">
    <property type="term" value="P:integrin-mediated signaling pathway"/>
    <property type="evidence" value="ECO:0007669"/>
    <property type="project" value="UniProtKB-KW"/>
</dbReference>
<evidence type="ECO:0000256" key="9">
    <source>
        <dbReference type="ARBA" id="ARBA00023136"/>
    </source>
</evidence>
<dbReference type="PRINTS" id="PR01185">
    <property type="entry name" value="INTEGRINA"/>
</dbReference>
<dbReference type="InterPro" id="IPR028994">
    <property type="entry name" value="Integrin_alpha_N"/>
</dbReference>
<dbReference type="RefSeq" id="XP_022307364.1">
    <property type="nucleotide sequence ID" value="XM_022451656.1"/>
</dbReference>
<dbReference type="KEGG" id="cvn:111113404"/>
<dbReference type="InterPro" id="IPR000413">
    <property type="entry name" value="Integrin_alpha"/>
</dbReference>
<evidence type="ECO:0000313" key="18">
    <source>
        <dbReference type="RefSeq" id="XP_022307364.1"/>
    </source>
</evidence>
<evidence type="ECO:0000256" key="3">
    <source>
        <dbReference type="ARBA" id="ARBA00022692"/>
    </source>
</evidence>
<reference evidence="18" key="1">
    <citation type="submission" date="2025-08" db="UniProtKB">
        <authorList>
            <consortium name="RefSeq"/>
        </authorList>
    </citation>
    <scope>IDENTIFICATION</scope>
    <source>
        <tissue evidence="18">Whole sample</tissue>
    </source>
</reference>
<proteinExistence type="inferred from homology"/>
<dbReference type="GO" id="GO:0007160">
    <property type="term" value="P:cell-matrix adhesion"/>
    <property type="evidence" value="ECO:0007669"/>
    <property type="project" value="TreeGrafter"/>
</dbReference>
<evidence type="ECO:0000256" key="13">
    <source>
        <dbReference type="RuleBase" id="RU003762"/>
    </source>
</evidence>
<organism evidence="17 18">
    <name type="scientific">Crassostrea virginica</name>
    <name type="common">Eastern oyster</name>
    <dbReference type="NCBI Taxonomy" id="6565"/>
    <lineage>
        <taxon>Eukaryota</taxon>
        <taxon>Metazoa</taxon>
        <taxon>Spiralia</taxon>
        <taxon>Lophotrochozoa</taxon>
        <taxon>Mollusca</taxon>
        <taxon>Bivalvia</taxon>
        <taxon>Autobranchia</taxon>
        <taxon>Pteriomorphia</taxon>
        <taxon>Ostreida</taxon>
        <taxon>Ostreoidea</taxon>
        <taxon>Ostreidae</taxon>
        <taxon>Crassostrea</taxon>
    </lineage>
</organism>
<dbReference type="PANTHER" id="PTHR23220">
    <property type="entry name" value="INTEGRIN ALPHA"/>
    <property type="match status" value="1"/>
</dbReference>
<protein>
    <submittedName>
        <fullName evidence="18">Integrin alpha-8-like</fullName>
    </submittedName>
</protein>
<name>A0A8B8BWY5_CRAVI</name>
<evidence type="ECO:0000256" key="2">
    <source>
        <dbReference type="ARBA" id="ARBA00008054"/>
    </source>
</evidence>
<feature type="region of interest" description="Disordered" evidence="14">
    <location>
        <begin position="1081"/>
        <end position="1122"/>
    </location>
</feature>
<dbReference type="GO" id="GO:0033627">
    <property type="term" value="P:cell adhesion mediated by integrin"/>
    <property type="evidence" value="ECO:0007669"/>
    <property type="project" value="TreeGrafter"/>
</dbReference>
<evidence type="ECO:0000259" key="15">
    <source>
        <dbReference type="Pfam" id="PF08441"/>
    </source>
</evidence>
<evidence type="ECO:0000256" key="7">
    <source>
        <dbReference type="ARBA" id="ARBA00022989"/>
    </source>
</evidence>
<dbReference type="PROSITE" id="PS00242">
    <property type="entry name" value="INTEGRIN_ALPHA"/>
    <property type="match status" value="1"/>
</dbReference>
<dbReference type="InterPro" id="IPR048285">
    <property type="entry name" value="Integrin_alpha_Ig-like_2"/>
</dbReference>
<evidence type="ECO:0000256" key="5">
    <source>
        <dbReference type="ARBA" id="ARBA00022737"/>
    </source>
</evidence>
<dbReference type="OrthoDB" id="5573735at2759"/>
<dbReference type="Proteomes" id="UP000694844">
    <property type="component" value="Chromosome 9"/>
</dbReference>
<dbReference type="GO" id="GO:0009897">
    <property type="term" value="C:external side of plasma membrane"/>
    <property type="evidence" value="ECO:0007669"/>
    <property type="project" value="TreeGrafter"/>
</dbReference>
<evidence type="ECO:0000259" key="16">
    <source>
        <dbReference type="Pfam" id="PF20805"/>
    </source>
</evidence>
<gene>
    <name evidence="18" type="primary">LOC111113404</name>
</gene>
<keyword evidence="6 13" id="KW-0130">Cell adhesion</keyword>
<dbReference type="InterPro" id="IPR013649">
    <property type="entry name" value="Integrin_alpha_Ig-like_1"/>
</dbReference>
<dbReference type="Gene3D" id="2.60.40.1460">
    <property type="entry name" value="Integrin domains. Chain A, domain 2"/>
    <property type="match status" value="1"/>
</dbReference>
<dbReference type="GO" id="GO:0098609">
    <property type="term" value="P:cell-cell adhesion"/>
    <property type="evidence" value="ECO:0007669"/>
    <property type="project" value="TreeGrafter"/>
</dbReference>
<sequence length="1122" mass="123816">MDIYWPCRFSSISFSSISFPFLWIVLWTSDILHTSGYNVDTEHPVVLSGKPGSYFGATAEIVVNADKWILVGATKDNFTDLPDIPSPGNVYACKVDFYSESTCYELETLRTSERAANKSAEVYEQRDQQLGATILVPEDPTKAIKICAPAWKNLRFIADEDCYQVLGNCFLLQDRNDLVNSSKLSAFRILTDELEYYAMPLIGFSIADFKTPVFQTLYGAPNAGSASTGGIVGRKDSDTSGTGTFKMVVERSDVIKETYISNSLLGYSTATGNLGPTLRFGFVMGAPGFSNKNGNIGAFSVFNYAPTGPIQLKQIEGKQVGGGFGQTICLVDVNGDGFDEILVSAPNSFKQDISRNQIFPDVGIVYVYYGTGDPSVLKDTPQVLEGTQVSFSRFGTAIVNIGDINKDGFNDVAIGAPYENNEGAVYIFNGKETKMDPVYSQKILGSQLQDGIQGFGFYISRTAKDLDDNQYNDFAVGAYKSDRVLLLRSRNIITVHCNVTTSPSPIPLNASGTSCSGGDVNANPCFTASFCFNYTGEGIDNTEIDFMISLDTNETRARVEILRSEETGGGASDDSLPAGGAREGLTVENFIIFPNMTHCYNVEFTVPTVDRIFFQSMERPIVLEVTYKVSNTSLPGKVRAILNRDITPIYYGEARIDTGCKAEDGSCYSNLIVDVSFDKNLVLIGNDTVIQMKTTMRNLGEPSFNTSFLVHYPEEVLFNSFKPSAVSEQVNCAQFNNTAIYCMLSDPFYQRMVVELDFLFEVFRNSFEKNTGFVSLPALEIGVTAVTDNDTNPADNTVSRNVSLAAYTRVTLQVSTSSEQITASNQSVQFQNTYTLYNEGPCVIETVDVVFRVPVRSIDKVFVKQNNVKVTGRNRKDSCKLIYFPGDILRTTTQLPLPGSSTFRYNISDINVIPANNLVSENENMRENSEYSQDISCDGSGQYLCATVQCAVNLVQPIESDGRPFVIALDILLQDLPKLEKGKSYFSFITQGQVVPTTRSRASLVLMRNVSEQAYVSILLPNSFIQDVEEIDLKIIILGSVGGFLLFLLLGVILWKCGFFKREKRKQVEDFKRKSRYSMRKSRMASVRGQKAGGAGSVHAPMLGDQDIPKKFDEMDDHHFTT</sequence>
<keyword evidence="5" id="KW-0677">Repeat</keyword>
<dbReference type="Pfam" id="PF20805">
    <property type="entry name" value="Integrin_A_Ig_2"/>
    <property type="match status" value="1"/>
</dbReference>
<dbReference type="GO" id="GO:0005178">
    <property type="term" value="F:integrin binding"/>
    <property type="evidence" value="ECO:0007669"/>
    <property type="project" value="TreeGrafter"/>
</dbReference>
<dbReference type="InterPro" id="IPR018184">
    <property type="entry name" value="Integrin_alpha_C_CS"/>
</dbReference>
<dbReference type="SMART" id="SM00191">
    <property type="entry name" value="Int_alpha"/>
    <property type="match status" value="4"/>
</dbReference>
<evidence type="ECO:0000256" key="12">
    <source>
        <dbReference type="PROSITE-ProRule" id="PRU00803"/>
    </source>
</evidence>
<feature type="compositionally biased region" description="Basic and acidic residues" evidence="14">
    <location>
        <begin position="1107"/>
        <end position="1122"/>
    </location>
</feature>
<dbReference type="GeneID" id="111113404"/>
<accession>A0A8B8BWY5</accession>
<evidence type="ECO:0000313" key="17">
    <source>
        <dbReference type="Proteomes" id="UP000694844"/>
    </source>
</evidence>
<dbReference type="Gene3D" id="1.20.5.930">
    <property type="entry name" value="Bicelle-embedded integrin alpha(iib) transmembrane segment"/>
    <property type="match status" value="1"/>
</dbReference>
<dbReference type="InterPro" id="IPR032695">
    <property type="entry name" value="Integrin_dom_sf"/>
</dbReference>
<evidence type="ECO:0000256" key="1">
    <source>
        <dbReference type="ARBA" id="ARBA00004479"/>
    </source>
</evidence>
<keyword evidence="9 13" id="KW-0472">Membrane</keyword>
<keyword evidence="10 13" id="KW-0675">Receptor</keyword>
<dbReference type="Gene3D" id="2.60.40.1510">
    <property type="entry name" value="ntegrin, alpha v. Chain A, domain 3"/>
    <property type="match status" value="1"/>
</dbReference>
<evidence type="ECO:0000256" key="6">
    <source>
        <dbReference type="ARBA" id="ARBA00022889"/>
    </source>
</evidence>
<dbReference type="Pfam" id="PF01839">
    <property type="entry name" value="FG-GAP"/>
    <property type="match status" value="2"/>
</dbReference>
<keyword evidence="4" id="KW-0732">Signal</keyword>
<keyword evidence="3 13" id="KW-0812">Transmembrane</keyword>
<feature type="repeat" description="FG-GAP" evidence="12">
    <location>
        <begin position="441"/>
        <end position="504"/>
    </location>
</feature>
<evidence type="ECO:0000256" key="11">
    <source>
        <dbReference type="ARBA" id="ARBA00023180"/>
    </source>
</evidence>
<dbReference type="InterPro" id="IPR013519">
    <property type="entry name" value="Int_alpha_beta-p"/>
</dbReference>
<keyword evidence="7 13" id="KW-1133">Transmembrane helix</keyword>
<dbReference type="SUPFAM" id="SSF69318">
    <property type="entry name" value="Integrin alpha N-terminal domain"/>
    <property type="match status" value="1"/>
</dbReference>
<dbReference type="PANTHER" id="PTHR23220:SF122">
    <property type="entry name" value="INTEGRIN ALPHA-PS1"/>
    <property type="match status" value="1"/>
</dbReference>
<evidence type="ECO:0000256" key="4">
    <source>
        <dbReference type="ARBA" id="ARBA00022729"/>
    </source>
</evidence>
<evidence type="ECO:0000256" key="14">
    <source>
        <dbReference type="SAM" id="MobiDB-lite"/>
    </source>
</evidence>
<feature type="transmembrane region" description="Helical" evidence="13">
    <location>
        <begin position="1035"/>
        <end position="1055"/>
    </location>
</feature>
<feature type="domain" description="Integrin alpha first immunoglubulin-like" evidence="15">
    <location>
        <begin position="489"/>
        <end position="629"/>
    </location>
</feature>
<evidence type="ECO:0000256" key="10">
    <source>
        <dbReference type="ARBA" id="ARBA00023170"/>
    </source>
</evidence>
<dbReference type="Gene3D" id="2.130.10.130">
    <property type="entry name" value="Integrin alpha, N-terminal"/>
    <property type="match status" value="1"/>
</dbReference>
<feature type="repeat" description="FG-GAP" evidence="12">
    <location>
        <begin position="310"/>
        <end position="377"/>
    </location>
</feature>
<dbReference type="AlphaFoldDB" id="A0A8B8BWY5"/>
<dbReference type="InterPro" id="IPR013517">
    <property type="entry name" value="FG-GAP"/>
</dbReference>
<dbReference type="GO" id="GO:0008305">
    <property type="term" value="C:integrin complex"/>
    <property type="evidence" value="ECO:0007669"/>
    <property type="project" value="InterPro"/>
</dbReference>
<keyword evidence="8 13" id="KW-0401">Integrin</keyword>
<keyword evidence="17" id="KW-1185">Reference proteome</keyword>
<dbReference type="SUPFAM" id="SSF69179">
    <property type="entry name" value="Integrin domains"/>
    <property type="match status" value="2"/>
</dbReference>
<evidence type="ECO:0000256" key="8">
    <source>
        <dbReference type="ARBA" id="ARBA00023037"/>
    </source>
</evidence>
<feature type="repeat" description="FG-GAP" evidence="12">
    <location>
        <begin position="382"/>
        <end position="437"/>
    </location>
</feature>
<keyword evidence="11" id="KW-0325">Glycoprotein</keyword>
<comment type="similarity">
    <text evidence="2 13">Belongs to the integrin alpha chain family.</text>
</comment>